<feature type="domain" description="GIY-YIG" evidence="2">
    <location>
        <begin position="9"/>
        <end position="86"/>
    </location>
</feature>
<dbReference type="PANTHER" id="PTHR34477">
    <property type="entry name" value="UPF0213 PROTEIN YHBQ"/>
    <property type="match status" value="1"/>
</dbReference>
<comment type="caution">
    <text evidence="3">The sequence shown here is derived from an EMBL/GenBank/DDBJ whole genome shotgun (WGS) entry which is preliminary data.</text>
</comment>
<dbReference type="SUPFAM" id="SSF82771">
    <property type="entry name" value="GIY-YIG endonuclease"/>
    <property type="match status" value="1"/>
</dbReference>
<gene>
    <name evidence="3" type="ORF">NLF92_08005</name>
</gene>
<dbReference type="RefSeq" id="WP_254100627.1">
    <property type="nucleotide sequence ID" value="NZ_JANATA010000012.1"/>
</dbReference>
<dbReference type="Proteomes" id="UP001165413">
    <property type="component" value="Unassembled WGS sequence"/>
</dbReference>
<dbReference type="AlphaFoldDB" id="A0AA42BLR6"/>
<dbReference type="SMART" id="SM00465">
    <property type="entry name" value="GIYc"/>
    <property type="match status" value="1"/>
</dbReference>
<evidence type="ECO:0000313" key="3">
    <source>
        <dbReference type="EMBL" id="MCP3428889.1"/>
    </source>
</evidence>
<proteinExistence type="inferred from homology"/>
<name>A0AA42BLR6_9ALTE</name>
<dbReference type="Pfam" id="PF01541">
    <property type="entry name" value="GIY-YIG"/>
    <property type="match status" value="1"/>
</dbReference>
<accession>A0AA42BLR6</accession>
<keyword evidence="4" id="KW-1185">Reference proteome</keyword>
<dbReference type="PANTHER" id="PTHR34477:SF1">
    <property type="entry name" value="UPF0213 PROTEIN YHBQ"/>
    <property type="match status" value="1"/>
</dbReference>
<protein>
    <submittedName>
        <fullName evidence="3">GIY-YIG nuclease family protein</fullName>
    </submittedName>
</protein>
<dbReference type="InterPro" id="IPR050190">
    <property type="entry name" value="UPF0213_domain"/>
</dbReference>
<dbReference type="Gene3D" id="3.40.1440.10">
    <property type="entry name" value="GIY-YIG endonuclease"/>
    <property type="match status" value="1"/>
</dbReference>
<dbReference type="InterPro" id="IPR035901">
    <property type="entry name" value="GIY-YIG_endonuc_sf"/>
</dbReference>
<dbReference type="InterPro" id="IPR000305">
    <property type="entry name" value="GIY-YIG_endonuc"/>
</dbReference>
<comment type="similarity">
    <text evidence="1">Belongs to the UPF0213 family.</text>
</comment>
<organism evidence="3 4">
    <name type="scientific">Opacimonas viscosa</name>
    <dbReference type="NCBI Taxonomy" id="2961944"/>
    <lineage>
        <taxon>Bacteria</taxon>
        <taxon>Pseudomonadati</taxon>
        <taxon>Pseudomonadota</taxon>
        <taxon>Gammaproteobacteria</taxon>
        <taxon>Alteromonadales</taxon>
        <taxon>Alteromonadaceae</taxon>
        <taxon>Opacimonas</taxon>
    </lineage>
</organism>
<evidence type="ECO:0000256" key="1">
    <source>
        <dbReference type="ARBA" id="ARBA00007435"/>
    </source>
</evidence>
<reference evidence="3" key="1">
    <citation type="submission" date="2022-07" db="EMBL/GenBank/DDBJ databases">
        <title>Characterization of the Novel Bacterium Alteromonas immobilis LMIT006 and Alteromonas gregis LMIT007.</title>
        <authorList>
            <person name="Lin X."/>
        </authorList>
    </citation>
    <scope>NUCLEOTIDE SEQUENCE</scope>
    <source>
        <strain evidence="3">LMIT007</strain>
    </source>
</reference>
<dbReference type="PROSITE" id="PS50164">
    <property type="entry name" value="GIY_YIG"/>
    <property type="match status" value="1"/>
</dbReference>
<evidence type="ECO:0000259" key="2">
    <source>
        <dbReference type="PROSITE" id="PS50164"/>
    </source>
</evidence>
<evidence type="ECO:0000313" key="4">
    <source>
        <dbReference type="Proteomes" id="UP001165413"/>
    </source>
</evidence>
<dbReference type="EMBL" id="JANATA010000012">
    <property type="protein sequence ID" value="MCP3428889.1"/>
    <property type="molecule type" value="Genomic_DNA"/>
</dbReference>
<dbReference type="CDD" id="cd10456">
    <property type="entry name" value="GIY-YIG_UPF0213"/>
    <property type="match status" value="1"/>
</dbReference>
<sequence>MKSCDLPLTQWFVYLIENKLGHWYCGVTTDIERRFAEHQADGKLTAKALKGKGPLRLHYVVTCTSKRTAMQIEYWVKQLTKAQKIAWVTQRKQCPFPCSPYPVE</sequence>